<name>A0ACB6ZIQ7_THEGA</name>
<proteinExistence type="predicted"/>
<reference evidence="1" key="2">
    <citation type="journal article" date="2020" name="Nat. Commun.">
        <title>Large-scale genome sequencing of mycorrhizal fungi provides insights into the early evolution of symbiotic traits.</title>
        <authorList>
            <person name="Miyauchi S."/>
            <person name="Kiss E."/>
            <person name="Kuo A."/>
            <person name="Drula E."/>
            <person name="Kohler A."/>
            <person name="Sanchez-Garcia M."/>
            <person name="Morin E."/>
            <person name="Andreopoulos B."/>
            <person name="Barry K.W."/>
            <person name="Bonito G."/>
            <person name="Buee M."/>
            <person name="Carver A."/>
            <person name="Chen C."/>
            <person name="Cichocki N."/>
            <person name="Clum A."/>
            <person name="Culley D."/>
            <person name="Crous P.W."/>
            <person name="Fauchery L."/>
            <person name="Girlanda M."/>
            <person name="Hayes R.D."/>
            <person name="Keri Z."/>
            <person name="LaButti K."/>
            <person name="Lipzen A."/>
            <person name="Lombard V."/>
            <person name="Magnuson J."/>
            <person name="Maillard F."/>
            <person name="Murat C."/>
            <person name="Nolan M."/>
            <person name="Ohm R.A."/>
            <person name="Pangilinan J."/>
            <person name="Pereira M.F."/>
            <person name="Perotto S."/>
            <person name="Peter M."/>
            <person name="Pfister S."/>
            <person name="Riley R."/>
            <person name="Sitrit Y."/>
            <person name="Stielow J.B."/>
            <person name="Szollosi G."/>
            <person name="Zifcakova L."/>
            <person name="Stursova M."/>
            <person name="Spatafora J.W."/>
            <person name="Tedersoo L."/>
            <person name="Vaario L.M."/>
            <person name="Yamada A."/>
            <person name="Yan M."/>
            <person name="Wang P."/>
            <person name="Xu J."/>
            <person name="Bruns T."/>
            <person name="Baldrian P."/>
            <person name="Vilgalys R."/>
            <person name="Dunand C."/>
            <person name="Henrissat B."/>
            <person name="Grigoriev I.V."/>
            <person name="Hibbett D."/>
            <person name="Nagy L.G."/>
            <person name="Martin F.M."/>
        </authorList>
    </citation>
    <scope>NUCLEOTIDE SEQUENCE</scope>
    <source>
        <strain evidence="1">P2</strain>
    </source>
</reference>
<gene>
    <name evidence="1" type="ORF">BDM02DRAFT_3186338</name>
</gene>
<dbReference type="Proteomes" id="UP000886501">
    <property type="component" value="Unassembled WGS sequence"/>
</dbReference>
<reference evidence="1" key="1">
    <citation type="submission" date="2019-10" db="EMBL/GenBank/DDBJ databases">
        <authorList>
            <consortium name="DOE Joint Genome Institute"/>
            <person name="Kuo A."/>
            <person name="Miyauchi S."/>
            <person name="Kiss E."/>
            <person name="Drula E."/>
            <person name="Kohler A."/>
            <person name="Sanchez-Garcia M."/>
            <person name="Andreopoulos B."/>
            <person name="Barry K.W."/>
            <person name="Bonito G."/>
            <person name="Buee M."/>
            <person name="Carver A."/>
            <person name="Chen C."/>
            <person name="Cichocki N."/>
            <person name="Clum A."/>
            <person name="Culley D."/>
            <person name="Crous P.W."/>
            <person name="Fauchery L."/>
            <person name="Girlanda M."/>
            <person name="Hayes R."/>
            <person name="Keri Z."/>
            <person name="Labutti K."/>
            <person name="Lipzen A."/>
            <person name="Lombard V."/>
            <person name="Magnuson J."/>
            <person name="Maillard F."/>
            <person name="Morin E."/>
            <person name="Murat C."/>
            <person name="Nolan M."/>
            <person name="Ohm R."/>
            <person name="Pangilinan J."/>
            <person name="Pereira M."/>
            <person name="Perotto S."/>
            <person name="Peter M."/>
            <person name="Riley R."/>
            <person name="Sitrit Y."/>
            <person name="Stielow B."/>
            <person name="Szollosi G."/>
            <person name="Zifcakova L."/>
            <person name="Stursova M."/>
            <person name="Spatafora J.W."/>
            <person name="Tedersoo L."/>
            <person name="Vaario L.-M."/>
            <person name="Yamada A."/>
            <person name="Yan M."/>
            <person name="Wang P."/>
            <person name="Xu J."/>
            <person name="Bruns T."/>
            <person name="Baldrian P."/>
            <person name="Vilgalys R."/>
            <person name="Henrissat B."/>
            <person name="Grigoriev I.V."/>
            <person name="Hibbett D."/>
            <person name="Nagy L.G."/>
            <person name="Martin F.M."/>
        </authorList>
    </citation>
    <scope>NUCLEOTIDE SEQUENCE</scope>
    <source>
        <strain evidence="1">P2</strain>
    </source>
</reference>
<accession>A0ACB6ZIQ7</accession>
<keyword evidence="2" id="KW-1185">Reference proteome</keyword>
<comment type="caution">
    <text evidence="1">The sequence shown here is derived from an EMBL/GenBank/DDBJ whole genome shotgun (WGS) entry which is preliminary data.</text>
</comment>
<dbReference type="EMBL" id="MU117999">
    <property type="protein sequence ID" value="KAF9649301.1"/>
    <property type="molecule type" value="Genomic_DNA"/>
</dbReference>
<evidence type="ECO:0000313" key="2">
    <source>
        <dbReference type="Proteomes" id="UP000886501"/>
    </source>
</evidence>
<organism evidence="1 2">
    <name type="scientific">Thelephora ganbajun</name>
    <name type="common">Ganba fungus</name>
    <dbReference type="NCBI Taxonomy" id="370292"/>
    <lineage>
        <taxon>Eukaryota</taxon>
        <taxon>Fungi</taxon>
        <taxon>Dikarya</taxon>
        <taxon>Basidiomycota</taxon>
        <taxon>Agaricomycotina</taxon>
        <taxon>Agaricomycetes</taxon>
        <taxon>Thelephorales</taxon>
        <taxon>Thelephoraceae</taxon>
        <taxon>Thelephora</taxon>
    </lineage>
</organism>
<protein>
    <submittedName>
        <fullName evidence="1">Aldo/keto reductase</fullName>
    </submittedName>
</protein>
<evidence type="ECO:0000313" key="1">
    <source>
        <dbReference type="EMBL" id="KAF9649301.1"/>
    </source>
</evidence>
<sequence length="288" mass="31954">MRYGIRAFDTSAYYGPSEIVLGGVLKALKDEFPRESCKLITKCGRYGLTPAEFDYSPSTIQRSVQRSLERLNTTYLDILYLHDVDMVADEVMPKRDGDHSTALSEDREAYDLGLGQEGKVLGEGDGKVLEAYGELKRTKEQGFVKNIGIMGNYLKLALLVRQKYGPMDVLMSFCHLTVQNDTFTPFVRELAGRAGVGQLLTASPLSSEALNMCSTWNGGLPNIALGFAYRNARDLGILTAVGMGSLEQVHETVKVWREIALDGSSQEREEHEDEVLRVFDASGCRNYS</sequence>